<keyword evidence="3 6" id="KW-0479">Metal-binding</keyword>
<keyword evidence="6 7" id="KW-0349">Heme</keyword>
<evidence type="ECO:0000256" key="5">
    <source>
        <dbReference type="ARBA" id="ARBA00023004"/>
    </source>
</evidence>
<proteinExistence type="inferred from homology"/>
<evidence type="ECO:0008006" key="10">
    <source>
        <dbReference type="Google" id="ProtNLM"/>
    </source>
</evidence>
<dbReference type="PANTHER" id="PTHR24305">
    <property type="entry name" value="CYTOCHROME P450"/>
    <property type="match status" value="1"/>
</dbReference>
<dbReference type="InterPro" id="IPR017972">
    <property type="entry name" value="Cyt_P450_CS"/>
</dbReference>
<dbReference type="GO" id="GO:0016705">
    <property type="term" value="F:oxidoreductase activity, acting on paired donors, with incorporation or reduction of molecular oxygen"/>
    <property type="evidence" value="ECO:0007669"/>
    <property type="project" value="InterPro"/>
</dbReference>
<dbReference type="OrthoDB" id="1470350at2759"/>
<comment type="similarity">
    <text evidence="2 7">Belongs to the cytochrome P450 family.</text>
</comment>
<dbReference type="InterPro" id="IPR050121">
    <property type="entry name" value="Cytochrome_P450_monoxygenase"/>
</dbReference>
<comment type="cofactor">
    <cofactor evidence="1 6">
        <name>heme</name>
        <dbReference type="ChEBI" id="CHEBI:30413"/>
    </cofactor>
</comment>
<evidence type="ECO:0000313" key="8">
    <source>
        <dbReference type="EMBL" id="KAF7509424.1"/>
    </source>
</evidence>
<evidence type="ECO:0000313" key="9">
    <source>
        <dbReference type="Proteomes" id="UP000606974"/>
    </source>
</evidence>
<dbReference type="PRINTS" id="PR00463">
    <property type="entry name" value="EP450I"/>
</dbReference>
<comment type="caution">
    <text evidence="8">The sequence shown here is derived from an EMBL/GenBank/DDBJ whole genome shotgun (WGS) entry which is preliminary data.</text>
</comment>
<accession>A0A8H7E3Q9</accession>
<dbReference type="Proteomes" id="UP000606974">
    <property type="component" value="Unassembled WGS sequence"/>
</dbReference>
<dbReference type="FunFam" id="1.10.630.10:FF:000115">
    <property type="entry name" value="Cytochrome P450 monooxygenase, putative"/>
    <property type="match status" value="1"/>
</dbReference>
<reference evidence="8" key="1">
    <citation type="submission" date="2020-02" db="EMBL/GenBank/DDBJ databases">
        <authorList>
            <person name="Palmer J.M."/>
        </authorList>
    </citation>
    <scope>NUCLEOTIDE SEQUENCE</scope>
    <source>
        <strain evidence="8">EPUS1.4</strain>
        <tissue evidence="8">Thallus</tissue>
    </source>
</reference>
<keyword evidence="5 6" id="KW-0408">Iron</keyword>
<dbReference type="PANTHER" id="PTHR24305:SF166">
    <property type="entry name" value="CYTOCHROME P450 12A4, MITOCHONDRIAL-RELATED"/>
    <property type="match status" value="1"/>
</dbReference>
<evidence type="ECO:0000256" key="3">
    <source>
        <dbReference type="ARBA" id="ARBA00022723"/>
    </source>
</evidence>
<gene>
    <name evidence="8" type="ORF">GJ744_007987</name>
</gene>
<dbReference type="CDD" id="cd11059">
    <property type="entry name" value="CYP_fungal"/>
    <property type="match status" value="1"/>
</dbReference>
<keyword evidence="7" id="KW-0503">Monooxygenase</keyword>
<keyword evidence="4 7" id="KW-0560">Oxidoreductase</keyword>
<sequence length="523" mass="59394">MALPIFSVSTACAILVLALYRYIIYPAFVSPLAKIPTAHFTSSISPAWILWTRFRGRNNVSTYNAHRRHGPVVRLAPNEISVNCVDGGIRTIYAGGMEKHRWYPDQFASYGVVNMFSTVEHHGHSARKRMLSNVYSKSFLQGSPQIRENSVILLRDRFLPSLQEAAERGTAVEVHEMNNEFTMDFMSAYLFGIANSTKFSINHVETRQFMVPYHSRRHYEFYSQEVPRLNQVTKKIGLPIVPQWVDDANERIEAWLLKMCEGANSYLNDTTSTGAEPVVYKQLKAAIEKNQAKGLGTYATDRMRLEIASEMLDHLGAGHETSAIALTYLFWEMSRHPDLQRKLHDEVLALEPRILWPPERKQGFDLPSSKSIDGLPLLHAIIMETLRLHAPIPGVEPRVTPTGGCTLAGYSNIPANVRVSAMAYTLHRNEDVFPEPEKWRVDRWLKPTDSPELKEMLRWFWAFGSGGRMCIGSHLAMQEIKLIVAAIYSNYTTSIISDEGIEAIDAYTTRPRSNQLILKFEHV</sequence>
<dbReference type="GO" id="GO:0004497">
    <property type="term" value="F:monooxygenase activity"/>
    <property type="evidence" value="ECO:0007669"/>
    <property type="project" value="UniProtKB-KW"/>
</dbReference>
<dbReference type="InterPro" id="IPR036396">
    <property type="entry name" value="Cyt_P450_sf"/>
</dbReference>
<dbReference type="Pfam" id="PF00067">
    <property type="entry name" value="p450"/>
    <property type="match status" value="1"/>
</dbReference>
<dbReference type="PROSITE" id="PS00086">
    <property type="entry name" value="CYTOCHROME_P450"/>
    <property type="match status" value="1"/>
</dbReference>
<keyword evidence="9" id="KW-1185">Reference proteome</keyword>
<evidence type="ECO:0000256" key="7">
    <source>
        <dbReference type="RuleBase" id="RU000461"/>
    </source>
</evidence>
<evidence type="ECO:0000256" key="4">
    <source>
        <dbReference type="ARBA" id="ARBA00023002"/>
    </source>
</evidence>
<evidence type="ECO:0000256" key="2">
    <source>
        <dbReference type="ARBA" id="ARBA00010617"/>
    </source>
</evidence>
<dbReference type="EMBL" id="JAACFV010000041">
    <property type="protein sequence ID" value="KAF7509424.1"/>
    <property type="molecule type" value="Genomic_DNA"/>
</dbReference>
<protein>
    <recommendedName>
        <fullName evidence="10">Cytochrome P450</fullName>
    </recommendedName>
</protein>
<dbReference type="GO" id="GO:0020037">
    <property type="term" value="F:heme binding"/>
    <property type="evidence" value="ECO:0007669"/>
    <property type="project" value="InterPro"/>
</dbReference>
<evidence type="ECO:0000256" key="6">
    <source>
        <dbReference type="PIRSR" id="PIRSR602401-1"/>
    </source>
</evidence>
<dbReference type="Gene3D" id="1.10.630.10">
    <property type="entry name" value="Cytochrome P450"/>
    <property type="match status" value="1"/>
</dbReference>
<dbReference type="SUPFAM" id="SSF48264">
    <property type="entry name" value="Cytochrome P450"/>
    <property type="match status" value="1"/>
</dbReference>
<organism evidence="8 9">
    <name type="scientific">Endocarpon pusillum</name>
    <dbReference type="NCBI Taxonomy" id="364733"/>
    <lineage>
        <taxon>Eukaryota</taxon>
        <taxon>Fungi</taxon>
        <taxon>Dikarya</taxon>
        <taxon>Ascomycota</taxon>
        <taxon>Pezizomycotina</taxon>
        <taxon>Eurotiomycetes</taxon>
        <taxon>Chaetothyriomycetidae</taxon>
        <taxon>Verrucariales</taxon>
        <taxon>Verrucariaceae</taxon>
        <taxon>Endocarpon</taxon>
    </lineage>
</organism>
<dbReference type="GO" id="GO:0005506">
    <property type="term" value="F:iron ion binding"/>
    <property type="evidence" value="ECO:0007669"/>
    <property type="project" value="InterPro"/>
</dbReference>
<evidence type="ECO:0000256" key="1">
    <source>
        <dbReference type="ARBA" id="ARBA00001971"/>
    </source>
</evidence>
<dbReference type="PRINTS" id="PR00385">
    <property type="entry name" value="P450"/>
</dbReference>
<feature type="binding site" description="axial binding residue" evidence="6">
    <location>
        <position position="470"/>
    </location>
    <ligand>
        <name>heme</name>
        <dbReference type="ChEBI" id="CHEBI:30413"/>
    </ligand>
    <ligandPart>
        <name>Fe</name>
        <dbReference type="ChEBI" id="CHEBI:18248"/>
    </ligandPart>
</feature>
<dbReference type="AlphaFoldDB" id="A0A8H7E3Q9"/>
<dbReference type="InterPro" id="IPR001128">
    <property type="entry name" value="Cyt_P450"/>
</dbReference>
<name>A0A8H7E3Q9_9EURO</name>
<dbReference type="InterPro" id="IPR002401">
    <property type="entry name" value="Cyt_P450_E_grp-I"/>
</dbReference>